<feature type="transmembrane region" description="Helical" evidence="1">
    <location>
        <begin position="160"/>
        <end position="183"/>
    </location>
</feature>
<feature type="transmembrane region" description="Helical" evidence="1">
    <location>
        <begin position="6"/>
        <end position="24"/>
    </location>
</feature>
<accession>A0A6J4M833</accession>
<dbReference type="InterPro" id="IPR007563">
    <property type="entry name" value="DUF554"/>
</dbReference>
<sequence>MFRGVGTLVNVAAILAGSGIGVLLGHRLPQRTRDTVTDALGLVTLLIAALSAMSVTDPALAAATGASAPVLIVLFALVLGGLIGSLLQLERRLEGFGDLLRRRLGGGSAESEAGRQRFIEGFVTSSLVFCVGPLTVLGSLSDGLGNGAEQLILKSVLDGFAAIAFAASLGWGVAASAAVVLLVQGSLTLLGALLGSFVPEAHLLAVTATGGVLLAGVGLRLLAVKAVPVGDLLPALLVAPLLVQVVLLG</sequence>
<protein>
    <submittedName>
        <fullName evidence="2">Uncharacterized DUF554 membrane protein</fullName>
    </submittedName>
</protein>
<keyword evidence="1" id="KW-0812">Transmembrane</keyword>
<feature type="transmembrane region" description="Helical" evidence="1">
    <location>
        <begin position="118"/>
        <end position="140"/>
    </location>
</feature>
<feature type="transmembrane region" description="Helical" evidence="1">
    <location>
        <begin position="68"/>
        <end position="87"/>
    </location>
</feature>
<organism evidence="2">
    <name type="scientific">uncultured Nocardioidaceae bacterium</name>
    <dbReference type="NCBI Taxonomy" id="253824"/>
    <lineage>
        <taxon>Bacteria</taxon>
        <taxon>Bacillati</taxon>
        <taxon>Actinomycetota</taxon>
        <taxon>Actinomycetes</taxon>
        <taxon>Propionibacteriales</taxon>
        <taxon>Nocardioidaceae</taxon>
        <taxon>environmental samples</taxon>
    </lineage>
</organism>
<feature type="transmembrane region" description="Helical" evidence="1">
    <location>
        <begin position="229"/>
        <end position="248"/>
    </location>
</feature>
<keyword evidence="1" id="KW-0472">Membrane</keyword>
<name>A0A6J4M833_9ACTN</name>
<keyword evidence="1" id="KW-1133">Transmembrane helix</keyword>
<evidence type="ECO:0000313" key="2">
    <source>
        <dbReference type="EMBL" id="CAA9350976.1"/>
    </source>
</evidence>
<dbReference type="AlphaFoldDB" id="A0A6J4M833"/>
<feature type="transmembrane region" description="Helical" evidence="1">
    <location>
        <begin position="36"/>
        <end position="56"/>
    </location>
</feature>
<dbReference type="PANTHER" id="PTHR36111:SF2">
    <property type="entry name" value="INNER MEMBRANE PROTEIN"/>
    <property type="match status" value="1"/>
</dbReference>
<proteinExistence type="predicted"/>
<dbReference type="PANTHER" id="PTHR36111">
    <property type="entry name" value="INNER MEMBRANE PROTEIN-RELATED"/>
    <property type="match status" value="1"/>
</dbReference>
<evidence type="ECO:0000256" key="1">
    <source>
        <dbReference type="SAM" id="Phobius"/>
    </source>
</evidence>
<dbReference type="Pfam" id="PF04474">
    <property type="entry name" value="DUF554"/>
    <property type="match status" value="1"/>
</dbReference>
<dbReference type="EMBL" id="CADCUG010000136">
    <property type="protein sequence ID" value="CAA9350976.1"/>
    <property type="molecule type" value="Genomic_DNA"/>
</dbReference>
<gene>
    <name evidence="2" type="ORF">AVDCRST_MAG29-2241</name>
</gene>
<reference evidence="2" key="1">
    <citation type="submission" date="2020-02" db="EMBL/GenBank/DDBJ databases">
        <authorList>
            <person name="Meier V. D."/>
        </authorList>
    </citation>
    <scope>NUCLEOTIDE SEQUENCE</scope>
    <source>
        <strain evidence="2">AVDCRST_MAG29</strain>
    </source>
</reference>